<keyword evidence="2" id="KW-0472">Membrane</keyword>
<organism evidence="3 4">
    <name type="scientific">Collybia nuda</name>
    <dbReference type="NCBI Taxonomy" id="64659"/>
    <lineage>
        <taxon>Eukaryota</taxon>
        <taxon>Fungi</taxon>
        <taxon>Dikarya</taxon>
        <taxon>Basidiomycota</taxon>
        <taxon>Agaricomycotina</taxon>
        <taxon>Agaricomycetes</taxon>
        <taxon>Agaricomycetidae</taxon>
        <taxon>Agaricales</taxon>
        <taxon>Tricholomatineae</taxon>
        <taxon>Clitocybaceae</taxon>
        <taxon>Collybia</taxon>
    </lineage>
</organism>
<proteinExistence type="predicted"/>
<keyword evidence="2" id="KW-0812">Transmembrane</keyword>
<feature type="compositionally biased region" description="Polar residues" evidence="1">
    <location>
        <begin position="306"/>
        <end position="329"/>
    </location>
</feature>
<evidence type="ECO:0000313" key="3">
    <source>
        <dbReference type="EMBL" id="KAF9456996.1"/>
    </source>
</evidence>
<keyword evidence="2" id="KW-1133">Transmembrane helix</keyword>
<feature type="region of interest" description="Disordered" evidence="1">
    <location>
        <begin position="205"/>
        <end position="228"/>
    </location>
</feature>
<feature type="region of interest" description="Disordered" evidence="1">
    <location>
        <begin position="295"/>
        <end position="329"/>
    </location>
</feature>
<dbReference type="EMBL" id="MU150392">
    <property type="protein sequence ID" value="KAF9456996.1"/>
    <property type="molecule type" value="Genomic_DNA"/>
</dbReference>
<name>A0A9P6C967_9AGAR</name>
<keyword evidence="4" id="KW-1185">Reference proteome</keyword>
<feature type="transmembrane region" description="Helical" evidence="2">
    <location>
        <begin position="21"/>
        <end position="39"/>
    </location>
</feature>
<accession>A0A9P6C967</accession>
<evidence type="ECO:0000256" key="2">
    <source>
        <dbReference type="SAM" id="Phobius"/>
    </source>
</evidence>
<gene>
    <name evidence="3" type="ORF">BDZ94DRAFT_1314617</name>
</gene>
<reference evidence="3" key="1">
    <citation type="submission" date="2020-11" db="EMBL/GenBank/DDBJ databases">
        <authorList>
            <consortium name="DOE Joint Genome Institute"/>
            <person name="Ahrendt S."/>
            <person name="Riley R."/>
            <person name="Andreopoulos W."/>
            <person name="Labutti K."/>
            <person name="Pangilinan J."/>
            <person name="Ruiz-Duenas F.J."/>
            <person name="Barrasa J.M."/>
            <person name="Sanchez-Garcia M."/>
            <person name="Camarero S."/>
            <person name="Miyauchi S."/>
            <person name="Serrano A."/>
            <person name="Linde D."/>
            <person name="Babiker R."/>
            <person name="Drula E."/>
            <person name="Ayuso-Fernandez I."/>
            <person name="Pacheco R."/>
            <person name="Padilla G."/>
            <person name="Ferreira P."/>
            <person name="Barriuso J."/>
            <person name="Kellner H."/>
            <person name="Castanera R."/>
            <person name="Alfaro M."/>
            <person name="Ramirez L."/>
            <person name="Pisabarro A.G."/>
            <person name="Kuo A."/>
            <person name="Tritt A."/>
            <person name="Lipzen A."/>
            <person name="He G."/>
            <person name="Yan M."/>
            <person name="Ng V."/>
            <person name="Cullen D."/>
            <person name="Martin F."/>
            <person name="Rosso M.-N."/>
            <person name="Henrissat B."/>
            <person name="Hibbett D."/>
            <person name="Martinez A.T."/>
            <person name="Grigoriev I.V."/>
        </authorList>
    </citation>
    <scope>NUCLEOTIDE SEQUENCE</scope>
    <source>
        <strain evidence="3">CBS 247.69</strain>
    </source>
</reference>
<dbReference type="Proteomes" id="UP000807353">
    <property type="component" value="Unassembled WGS sequence"/>
</dbReference>
<evidence type="ECO:0000256" key="1">
    <source>
        <dbReference type="SAM" id="MobiDB-lite"/>
    </source>
</evidence>
<protein>
    <submittedName>
        <fullName evidence="3">Uncharacterized protein</fullName>
    </submittedName>
</protein>
<comment type="caution">
    <text evidence="3">The sequence shown here is derived from an EMBL/GenBank/DDBJ whole genome shotgun (WGS) entry which is preliminary data.</text>
</comment>
<dbReference type="AlphaFoldDB" id="A0A9P6C967"/>
<feature type="transmembrane region" description="Helical" evidence="2">
    <location>
        <begin position="70"/>
        <end position="93"/>
    </location>
</feature>
<evidence type="ECO:0000313" key="4">
    <source>
        <dbReference type="Proteomes" id="UP000807353"/>
    </source>
</evidence>
<sequence>MSPTTFISKGLSQSLKDKNSYLLSALTATTIVGITFFTIPQPPATEVPNPTLSPPAPNSFVVFLNGPGKYIFIGLGVLLFICLAYILGIRCLLRKKNKAPLPSVAEYLVDGDSPMLRNVDMGQSSLPSPIPLVSQANVTYEFLNVQSVQTQYQDMSPRSSLRSLRFRERNSVLAETTSISPQISRHLPRRSLQLEMAFYERPSSFYPEDNDSPLRSAQPGGHVSGQIEGRPDRLRVSRHISHHSLQLGTDRSGSRLSRYASSLYPASTLPEYTSRCSGGSCPAYSDLSRNNSAYTYDGSEADRNVETNGSSSAPRTITPYEVSSQETNH</sequence>